<evidence type="ECO:0000313" key="7">
    <source>
        <dbReference type="EMBL" id="KAF7303444.1"/>
    </source>
</evidence>
<dbReference type="PANTHER" id="PTHR23023">
    <property type="entry name" value="DIMETHYLANILINE MONOOXYGENASE"/>
    <property type="match status" value="1"/>
</dbReference>
<name>A0A8H6W8S6_9AGAR</name>
<dbReference type="RefSeq" id="XP_037220416.1">
    <property type="nucleotide sequence ID" value="XM_037362495.1"/>
</dbReference>
<keyword evidence="6" id="KW-0732">Signal</keyword>
<comment type="similarity">
    <text evidence="1">Belongs to the FMO family.</text>
</comment>
<reference evidence="7" key="1">
    <citation type="submission" date="2020-05" db="EMBL/GenBank/DDBJ databases">
        <title>Mycena genomes resolve the evolution of fungal bioluminescence.</title>
        <authorList>
            <person name="Tsai I.J."/>
        </authorList>
    </citation>
    <scope>NUCLEOTIDE SEQUENCE</scope>
    <source>
        <strain evidence="7">171206Taipei</strain>
    </source>
</reference>
<evidence type="ECO:0000256" key="2">
    <source>
        <dbReference type="ARBA" id="ARBA00022630"/>
    </source>
</evidence>
<accession>A0A8H6W8S6</accession>
<sequence>MVLFHDYYPLLLLALPATHARQAAFSLADEHWTPLHAIRTVAVVGAGPAGLQAAVALQENGLSVRLFERAPAPGGNWFFSEQLPAREKYPSNSGDPMDEEAETPRPTTVEYVDGDDGKTLEERWREHWAPRPVWKDMRINAPTAVTKLPDVNYPPGTPWEALVHDLQRHVRAYASLHGLNVLDAPNVTSYSTLVEGLNKVGDSWKLTLRRMQPFSGTVYASRLRVDVWEESFDAVVVAVGHFPKPYIPDIPGIHEWSRVRMADGRWPLYHAQSFRHPERYANKTVLIVGSSVSATGIAREIAPYVSRLCVSARRNPNREFYDLNIVLAWPENTEKLGELLEFMSFDTDALPETLVGGKIRVREWGGAGETILEGIDEVILATGYRRETFVPHLVDPVTFSNLHWTGHYIHDPTLAYAHAVRPWTHGRYQSLGFARVWRDPPTARLPSQRQMWEDYVQAKWQFGAPLDIFPQEAMVRKYLAWLNAEALELGGPMVEPLPTEAREVYAYYTSRRWRKDFIDHDDFVRFDELPQREWPKPGPPL</sequence>
<comment type="caution">
    <text evidence="7">The sequence shown here is derived from an EMBL/GenBank/DDBJ whole genome shotgun (WGS) entry which is preliminary data.</text>
</comment>
<dbReference type="EMBL" id="JACAZF010000005">
    <property type="protein sequence ID" value="KAF7303444.1"/>
    <property type="molecule type" value="Genomic_DNA"/>
</dbReference>
<evidence type="ECO:0000256" key="6">
    <source>
        <dbReference type="SAM" id="SignalP"/>
    </source>
</evidence>
<dbReference type="OrthoDB" id="66881at2759"/>
<keyword evidence="4" id="KW-0560">Oxidoreductase</keyword>
<dbReference type="AlphaFoldDB" id="A0A8H6W8S6"/>
<keyword evidence="8" id="KW-1185">Reference proteome</keyword>
<evidence type="ECO:0000256" key="1">
    <source>
        <dbReference type="ARBA" id="ARBA00009183"/>
    </source>
</evidence>
<dbReference type="GeneID" id="59345011"/>
<gene>
    <name evidence="7" type="ORF">MIND_00573200</name>
</gene>
<keyword evidence="3" id="KW-0274">FAD</keyword>
<evidence type="ECO:0000256" key="4">
    <source>
        <dbReference type="ARBA" id="ARBA00023002"/>
    </source>
</evidence>
<evidence type="ECO:0000256" key="3">
    <source>
        <dbReference type="ARBA" id="ARBA00022827"/>
    </source>
</evidence>
<dbReference type="InterPro" id="IPR020946">
    <property type="entry name" value="Flavin_mOase-like"/>
</dbReference>
<dbReference type="Gene3D" id="3.50.50.60">
    <property type="entry name" value="FAD/NAD(P)-binding domain"/>
    <property type="match status" value="2"/>
</dbReference>
<dbReference type="Pfam" id="PF13450">
    <property type="entry name" value="NAD_binding_8"/>
    <property type="match status" value="1"/>
</dbReference>
<keyword evidence="2" id="KW-0285">Flavoprotein</keyword>
<keyword evidence="7" id="KW-0503">Monooxygenase</keyword>
<organism evidence="7 8">
    <name type="scientific">Mycena indigotica</name>
    <dbReference type="NCBI Taxonomy" id="2126181"/>
    <lineage>
        <taxon>Eukaryota</taxon>
        <taxon>Fungi</taxon>
        <taxon>Dikarya</taxon>
        <taxon>Basidiomycota</taxon>
        <taxon>Agaricomycotina</taxon>
        <taxon>Agaricomycetes</taxon>
        <taxon>Agaricomycetidae</taxon>
        <taxon>Agaricales</taxon>
        <taxon>Marasmiineae</taxon>
        <taxon>Mycenaceae</taxon>
        <taxon>Mycena</taxon>
    </lineage>
</organism>
<feature type="chain" id="PRO_5034954495" evidence="6">
    <location>
        <begin position="21"/>
        <end position="541"/>
    </location>
</feature>
<dbReference type="Pfam" id="PF00743">
    <property type="entry name" value="FMO-like"/>
    <property type="match status" value="1"/>
</dbReference>
<dbReference type="GO" id="GO:0050661">
    <property type="term" value="F:NADP binding"/>
    <property type="evidence" value="ECO:0007669"/>
    <property type="project" value="InterPro"/>
</dbReference>
<dbReference type="Proteomes" id="UP000636479">
    <property type="component" value="Unassembled WGS sequence"/>
</dbReference>
<evidence type="ECO:0000256" key="5">
    <source>
        <dbReference type="SAM" id="MobiDB-lite"/>
    </source>
</evidence>
<feature type="signal peptide" evidence="6">
    <location>
        <begin position="1"/>
        <end position="20"/>
    </location>
</feature>
<proteinExistence type="inferred from homology"/>
<protein>
    <submittedName>
        <fullName evidence="7">Dimethylaniline monooxygenase</fullName>
    </submittedName>
</protein>
<feature type="region of interest" description="Disordered" evidence="5">
    <location>
        <begin position="88"/>
        <end position="114"/>
    </location>
</feature>
<dbReference type="InterPro" id="IPR036188">
    <property type="entry name" value="FAD/NAD-bd_sf"/>
</dbReference>
<dbReference type="GO" id="GO:0050660">
    <property type="term" value="F:flavin adenine dinucleotide binding"/>
    <property type="evidence" value="ECO:0007669"/>
    <property type="project" value="InterPro"/>
</dbReference>
<dbReference type="InterPro" id="IPR050346">
    <property type="entry name" value="FMO-like"/>
</dbReference>
<evidence type="ECO:0000313" key="8">
    <source>
        <dbReference type="Proteomes" id="UP000636479"/>
    </source>
</evidence>
<dbReference type="SUPFAM" id="SSF51905">
    <property type="entry name" value="FAD/NAD(P)-binding domain"/>
    <property type="match status" value="1"/>
</dbReference>
<dbReference type="PRINTS" id="PR00419">
    <property type="entry name" value="ADXRDTASE"/>
</dbReference>
<dbReference type="GO" id="GO:0004499">
    <property type="term" value="F:N,N-dimethylaniline monooxygenase activity"/>
    <property type="evidence" value="ECO:0007669"/>
    <property type="project" value="InterPro"/>
</dbReference>